<evidence type="ECO:0000259" key="2">
    <source>
        <dbReference type="PROSITE" id="PS51737"/>
    </source>
</evidence>
<organism evidence="3 4">
    <name type="scientific">[Clostridium] symbiosum ATCC 14940</name>
    <dbReference type="NCBI Taxonomy" id="411472"/>
    <lineage>
        <taxon>Bacteria</taxon>
        <taxon>Bacillati</taxon>
        <taxon>Bacillota</taxon>
        <taxon>Clostridia</taxon>
        <taxon>Lachnospirales</taxon>
        <taxon>Lachnospiraceae</taxon>
        <taxon>Otoolea</taxon>
    </lineage>
</organism>
<comment type="caution">
    <text evidence="3">The sequence shown here is derived from an EMBL/GenBank/DDBJ whole genome shotgun (WGS) entry which is preliminary data.</text>
</comment>
<name>A0ABC9U3Y8_CLOSY</name>
<dbReference type="InterPro" id="IPR006119">
    <property type="entry name" value="Resolv_N"/>
</dbReference>
<dbReference type="SUPFAM" id="SSF53041">
    <property type="entry name" value="Resolvase-like"/>
    <property type="match status" value="1"/>
</dbReference>
<dbReference type="Pfam" id="PF13408">
    <property type="entry name" value="Zn_ribbon_recom"/>
    <property type="match status" value="1"/>
</dbReference>
<protein>
    <submittedName>
        <fullName evidence="3">TnpX site-specific recombinase family protein</fullName>
    </submittedName>
</protein>
<dbReference type="PANTHER" id="PTHR30461">
    <property type="entry name" value="DNA-INVERTASE FROM LAMBDOID PROPHAGE"/>
    <property type="match status" value="1"/>
</dbReference>
<feature type="coiled-coil region" evidence="1">
    <location>
        <begin position="389"/>
        <end position="472"/>
    </location>
</feature>
<sequence>MNRQSDKITALYCRLSRDDELQGESNSITNQKSIVEKYAKENGFKNTKFFVDDGYSGVSFTRPAFMELMELAEAGKVETIIVKDHSRLGRNRLVVGQLLEEDFVRLGIRYIAIMDNINTKDGLSDFLPVQDWFNEMHAKNTSKKVRAVFQNKGMSGKPLTTVIPYGYKKNEANPNEWLVDEEAAEVVRKIFRLCVEGYGPTQIANILFSEGIPTPTEHWQSQGRKTSALPAIPHKWATRTVADILERQEYIGDTVNFRSTTRSFKDKTKIERPKEEWKVFENTHEAIIDRETWELVQTLRANKRRPNRTGEVSMFSGLLYCGDCGEKLYYSVTNNYSREQAYFFCSNYRKNTANCTAHYIREKVVYALVVESLRRVLFYVQAFEKQFVQEQLEKSSEEQKRELAKKKRELSKSEKRIAELDVLFQRIYEDNVSGKLTDERFAIMSASYEAEQKSLKETVAMLRNEIEAQDDKTSNVLAFVEKVKRYTEIKELTPSIVNEFIDYIMISKKQVIDGKTVYPIDIYYNGVGIITAPSAEEYEEMFQERLKQKRTKEQKTA</sequence>
<dbReference type="PANTHER" id="PTHR30461:SF23">
    <property type="entry name" value="DNA RECOMBINASE-RELATED"/>
    <property type="match status" value="1"/>
</dbReference>
<dbReference type="Pfam" id="PF07508">
    <property type="entry name" value="Recombinase"/>
    <property type="match status" value="1"/>
</dbReference>
<dbReference type="EMBL" id="AWSU01000021">
    <property type="protein sequence ID" value="ERI80525.1"/>
    <property type="molecule type" value="Genomic_DNA"/>
</dbReference>
<dbReference type="RefSeq" id="WP_021643453.1">
    <property type="nucleotide sequence ID" value="NZ_KE993017.1"/>
</dbReference>
<dbReference type="SMART" id="SM00857">
    <property type="entry name" value="Resolvase"/>
    <property type="match status" value="1"/>
</dbReference>
<evidence type="ECO:0000313" key="3">
    <source>
        <dbReference type="EMBL" id="ERI80525.1"/>
    </source>
</evidence>
<gene>
    <name evidence="3" type="ORF">CLOSYM_00248</name>
</gene>
<dbReference type="Proteomes" id="UP000016491">
    <property type="component" value="Unassembled WGS sequence"/>
</dbReference>
<feature type="domain" description="Recombinase" evidence="2">
    <location>
        <begin position="164"/>
        <end position="307"/>
    </location>
</feature>
<dbReference type="Gene3D" id="3.40.50.1390">
    <property type="entry name" value="Resolvase, N-terminal catalytic domain"/>
    <property type="match status" value="1"/>
</dbReference>
<dbReference type="InterPro" id="IPR038109">
    <property type="entry name" value="DNA_bind_recomb_sf"/>
</dbReference>
<reference evidence="3 4" key="1">
    <citation type="submission" date="2013-07" db="EMBL/GenBank/DDBJ databases">
        <authorList>
            <person name="Weinstock G."/>
            <person name="Sodergren E."/>
            <person name="Wylie T."/>
            <person name="Fulton L."/>
            <person name="Fulton R."/>
            <person name="Fronick C."/>
            <person name="O'Laughlin M."/>
            <person name="Godfrey J."/>
            <person name="Miner T."/>
            <person name="Herter B."/>
            <person name="Appelbaum E."/>
            <person name="Cordes M."/>
            <person name="Lek S."/>
            <person name="Wollam A."/>
            <person name="Pepin K.H."/>
            <person name="Palsikar V.B."/>
            <person name="Mitreva M."/>
            <person name="Wilson R.K."/>
        </authorList>
    </citation>
    <scope>NUCLEOTIDE SEQUENCE [LARGE SCALE GENOMIC DNA]</scope>
    <source>
        <strain evidence="3 4">ATCC 14940</strain>
    </source>
</reference>
<evidence type="ECO:0000313" key="4">
    <source>
        <dbReference type="Proteomes" id="UP000016491"/>
    </source>
</evidence>
<dbReference type="InterPro" id="IPR025378">
    <property type="entry name" value="DUF4368"/>
</dbReference>
<dbReference type="InterPro" id="IPR025827">
    <property type="entry name" value="Zn_ribbon_recom_dom"/>
</dbReference>
<dbReference type="Pfam" id="PF00239">
    <property type="entry name" value="Resolvase"/>
    <property type="match status" value="1"/>
</dbReference>
<proteinExistence type="predicted"/>
<dbReference type="InterPro" id="IPR050639">
    <property type="entry name" value="SSR_resolvase"/>
</dbReference>
<accession>A0ABC9U3Y8</accession>
<dbReference type="AlphaFoldDB" id="A0ABC9U3Y8"/>
<keyword evidence="1" id="KW-0175">Coiled coil</keyword>
<dbReference type="InterPro" id="IPR036162">
    <property type="entry name" value="Resolvase-like_N_sf"/>
</dbReference>
<dbReference type="Gene3D" id="3.90.1750.20">
    <property type="entry name" value="Putative Large Serine Recombinase, Chain B, Domain 2"/>
    <property type="match status" value="1"/>
</dbReference>
<evidence type="ECO:0000256" key="1">
    <source>
        <dbReference type="SAM" id="Coils"/>
    </source>
</evidence>
<dbReference type="Pfam" id="PF14287">
    <property type="entry name" value="DUF4368"/>
    <property type="match status" value="1"/>
</dbReference>
<dbReference type="CDD" id="cd03770">
    <property type="entry name" value="SR_TndX_transposase"/>
    <property type="match status" value="1"/>
</dbReference>
<dbReference type="PROSITE" id="PS51737">
    <property type="entry name" value="RECOMBINASE_DNA_BIND"/>
    <property type="match status" value="1"/>
</dbReference>
<dbReference type="InterPro" id="IPR011109">
    <property type="entry name" value="DNA_bind_recombinase_dom"/>
</dbReference>